<name>A0A8H4RIK5_9HELO</name>
<dbReference type="AlphaFoldDB" id="A0A8H4RIK5"/>
<feature type="compositionally biased region" description="Low complexity" evidence="1">
    <location>
        <begin position="120"/>
        <end position="140"/>
    </location>
</feature>
<feature type="compositionally biased region" description="Low complexity" evidence="1">
    <location>
        <begin position="175"/>
        <end position="190"/>
    </location>
</feature>
<proteinExistence type="predicted"/>
<evidence type="ECO:0000256" key="1">
    <source>
        <dbReference type="SAM" id="MobiDB-lite"/>
    </source>
</evidence>
<comment type="caution">
    <text evidence="2">The sequence shown here is derived from an EMBL/GenBank/DDBJ whole genome shotgun (WGS) entry which is preliminary data.</text>
</comment>
<evidence type="ECO:0000313" key="3">
    <source>
        <dbReference type="Proteomes" id="UP000566819"/>
    </source>
</evidence>
<feature type="compositionally biased region" description="Acidic residues" evidence="1">
    <location>
        <begin position="78"/>
        <end position="92"/>
    </location>
</feature>
<dbReference type="Proteomes" id="UP000566819">
    <property type="component" value="Unassembled WGS sequence"/>
</dbReference>
<organism evidence="2 3">
    <name type="scientific">Cudoniella acicularis</name>
    <dbReference type="NCBI Taxonomy" id="354080"/>
    <lineage>
        <taxon>Eukaryota</taxon>
        <taxon>Fungi</taxon>
        <taxon>Dikarya</taxon>
        <taxon>Ascomycota</taxon>
        <taxon>Pezizomycotina</taxon>
        <taxon>Leotiomycetes</taxon>
        <taxon>Helotiales</taxon>
        <taxon>Tricladiaceae</taxon>
        <taxon>Cudoniella</taxon>
    </lineage>
</organism>
<sequence length="254" mass="26738">MPPKAASIEASSGIALTTKETDMLCAVVSLMGDVPDVSFEEVAKVTGQKYAKNARQACKKLFEKIKSRVPGAPASAEGEGEASGDAEQEPEEPTTPKKKPAKKTAAPKKAPAAKKEKAVGARAAPKKANAGMAKNAAASKKGAKKEDSEEEAVREEEVEDAEDAPAAGEDDGNGKSQSKPVVSSPQPFVSTFFGTTATFPAGYQFPKDTTEAERFQAHKFEMTVEAYRSWKVQNGYDDDVAATPVHGSVNGDEA</sequence>
<feature type="region of interest" description="Disordered" evidence="1">
    <location>
        <begin position="67"/>
        <end position="190"/>
    </location>
</feature>
<dbReference type="EMBL" id="JAAMPI010000659">
    <property type="protein sequence ID" value="KAF4629560.1"/>
    <property type="molecule type" value="Genomic_DNA"/>
</dbReference>
<feature type="compositionally biased region" description="Basic residues" evidence="1">
    <location>
        <begin position="96"/>
        <end position="106"/>
    </location>
</feature>
<accession>A0A8H4RIK5</accession>
<keyword evidence="3" id="KW-1185">Reference proteome</keyword>
<reference evidence="2 3" key="1">
    <citation type="submission" date="2020-03" db="EMBL/GenBank/DDBJ databases">
        <title>Draft Genome Sequence of Cudoniella acicularis.</title>
        <authorList>
            <person name="Buettner E."/>
            <person name="Kellner H."/>
        </authorList>
    </citation>
    <scope>NUCLEOTIDE SEQUENCE [LARGE SCALE GENOMIC DNA]</scope>
    <source>
        <strain evidence="2 3">DSM 108380</strain>
    </source>
</reference>
<feature type="compositionally biased region" description="Acidic residues" evidence="1">
    <location>
        <begin position="148"/>
        <end position="171"/>
    </location>
</feature>
<dbReference type="OrthoDB" id="3542836at2759"/>
<gene>
    <name evidence="2" type="ORF">G7Y89_g8585</name>
</gene>
<protein>
    <submittedName>
        <fullName evidence="2">Uncharacterized protein</fullName>
    </submittedName>
</protein>
<evidence type="ECO:0000313" key="2">
    <source>
        <dbReference type="EMBL" id="KAF4629560.1"/>
    </source>
</evidence>